<name>A0A8T0CKT4_CORYI</name>
<comment type="similarity">
    <text evidence="1">Belongs to the ARG7 family.</text>
</comment>
<dbReference type="EMBL" id="MU090213">
    <property type="protein sequence ID" value="KAF7848237.1"/>
    <property type="molecule type" value="Genomic_DNA"/>
</dbReference>
<evidence type="ECO:0000256" key="2">
    <source>
        <dbReference type="ARBA" id="ARBA00022473"/>
    </source>
</evidence>
<dbReference type="PANTHER" id="PTHR31929">
    <property type="entry name" value="SAUR-LIKE AUXIN-RESPONSIVE PROTEIN FAMILY-RELATED"/>
    <property type="match status" value="1"/>
</dbReference>
<evidence type="ECO:0000313" key="5">
    <source>
        <dbReference type="Proteomes" id="UP000806378"/>
    </source>
</evidence>
<evidence type="ECO:0000313" key="4">
    <source>
        <dbReference type="EMBL" id="KAF7848237.1"/>
    </source>
</evidence>
<dbReference type="AlphaFoldDB" id="A0A8T0CKT4"/>
<dbReference type="InterPro" id="IPR003676">
    <property type="entry name" value="SAUR_fam"/>
</dbReference>
<proteinExistence type="inferred from homology"/>
<accession>A0A8T0CKT4</accession>
<dbReference type="OrthoDB" id="625231at2759"/>
<evidence type="ECO:0000256" key="3">
    <source>
        <dbReference type="ARBA" id="ARBA00022604"/>
    </source>
</evidence>
<keyword evidence="5" id="KW-1185">Reference proteome</keyword>
<organism evidence="4 5">
    <name type="scientific">Corymbia citriodora subsp. variegata</name>
    <dbReference type="NCBI Taxonomy" id="360336"/>
    <lineage>
        <taxon>Eukaryota</taxon>
        <taxon>Viridiplantae</taxon>
        <taxon>Streptophyta</taxon>
        <taxon>Embryophyta</taxon>
        <taxon>Tracheophyta</taxon>
        <taxon>Spermatophyta</taxon>
        <taxon>Magnoliopsida</taxon>
        <taxon>eudicotyledons</taxon>
        <taxon>Gunneridae</taxon>
        <taxon>Pentapetalae</taxon>
        <taxon>rosids</taxon>
        <taxon>malvids</taxon>
        <taxon>Myrtales</taxon>
        <taxon>Myrtaceae</taxon>
        <taxon>Myrtoideae</taxon>
        <taxon>Eucalypteae</taxon>
        <taxon>Corymbia</taxon>
    </lineage>
</organism>
<evidence type="ECO:0000256" key="1">
    <source>
        <dbReference type="ARBA" id="ARBA00006974"/>
    </source>
</evidence>
<dbReference type="Pfam" id="PF02519">
    <property type="entry name" value="Auxin_inducible"/>
    <property type="match status" value="1"/>
</dbReference>
<keyword evidence="2" id="KW-0217">Developmental protein</keyword>
<evidence type="ECO:0008006" key="6">
    <source>
        <dbReference type="Google" id="ProtNLM"/>
    </source>
</evidence>
<sequence length="99" mass="11198">MGIIDPFSTIKGKNFSQTVMVAKKAASAPLNVPKSFFTVYVGETQKRFVVPISYLSHPSFQGLLSRFEEEYGFDYLTGGLTIYCEEEVVISITYYMTWS</sequence>
<gene>
    <name evidence="4" type="ORF">BT93_L2165</name>
</gene>
<dbReference type="Proteomes" id="UP000806378">
    <property type="component" value="Unassembled WGS sequence"/>
</dbReference>
<dbReference type="Gramene" id="rna-gnl|WGS:JABURB|Cocit.L2165.1">
    <property type="protein sequence ID" value="cds-KAF7848237.1"/>
    <property type="gene ID" value="gene-BT93_L2165"/>
</dbReference>
<keyword evidence="3" id="KW-0341">Growth regulation</keyword>
<dbReference type="GO" id="GO:0009733">
    <property type="term" value="P:response to auxin"/>
    <property type="evidence" value="ECO:0007669"/>
    <property type="project" value="InterPro"/>
</dbReference>
<comment type="caution">
    <text evidence="4">The sequence shown here is derived from an EMBL/GenBank/DDBJ whole genome shotgun (WGS) entry which is preliminary data.</text>
</comment>
<protein>
    <recommendedName>
        <fullName evidence="6">Small auxin up regulated protein</fullName>
    </recommendedName>
</protein>
<reference evidence="4" key="1">
    <citation type="submission" date="2020-05" db="EMBL/GenBank/DDBJ databases">
        <title>WGS assembly of Corymbia citriodora subspecies variegata.</title>
        <authorList>
            <person name="Barry K."/>
            <person name="Hundley H."/>
            <person name="Shu S."/>
            <person name="Jenkins J."/>
            <person name="Grimwood J."/>
            <person name="Baten A."/>
        </authorList>
    </citation>
    <scope>NUCLEOTIDE SEQUENCE</scope>
    <source>
        <strain evidence="4">CV2-018</strain>
    </source>
</reference>